<dbReference type="SMART" id="SM00233">
    <property type="entry name" value="PH"/>
    <property type="match status" value="1"/>
</dbReference>
<feature type="compositionally biased region" description="Low complexity" evidence="6">
    <location>
        <begin position="1642"/>
        <end position="1663"/>
    </location>
</feature>
<evidence type="ECO:0000256" key="5">
    <source>
        <dbReference type="PROSITE-ProRule" id="PRU10141"/>
    </source>
</evidence>
<dbReference type="Pfam" id="PF00069">
    <property type="entry name" value="Pkinase"/>
    <property type="match status" value="1"/>
</dbReference>
<evidence type="ECO:0000259" key="7">
    <source>
        <dbReference type="PROSITE" id="PS50011"/>
    </source>
</evidence>
<feature type="compositionally biased region" description="Gly residues" evidence="6">
    <location>
        <begin position="1702"/>
        <end position="1713"/>
    </location>
</feature>
<reference evidence="8" key="1">
    <citation type="journal article" date="2021" name="Proc. Natl. Acad. Sci. U.S.A.">
        <title>Three genomes in the algal genus Volvox reveal the fate of a haploid sex-determining region after a transition to homothallism.</title>
        <authorList>
            <person name="Yamamoto K."/>
            <person name="Hamaji T."/>
            <person name="Kawai-Toyooka H."/>
            <person name="Matsuzaki R."/>
            <person name="Takahashi F."/>
            <person name="Nishimura Y."/>
            <person name="Kawachi M."/>
            <person name="Noguchi H."/>
            <person name="Minakuchi Y."/>
            <person name="Umen J.G."/>
            <person name="Toyoda A."/>
            <person name="Nozaki H."/>
        </authorList>
    </citation>
    <scope>NUCLEOTIDE SEQUENCE</scope>
    <source>
        <strain evidence="8">NIES-3786</strain>
    </source>
</reference>
<feature type="region of interest" description="Disordered" evidence="6">
    <location>
        <begin position="623"/>
        <end position="650"/>
    </location>
</feature>
<feature type="domain" description="Protein kinase" evidence="7">
    <location>
        <begin position="182"/>
        <end position="442"/>
    </location>
</feature>
<dbReference type="GO" id="GO:0004672">
    <property type="term" value="F:protein kinase activity"/>
    <property type="evidence" value="ECO:0007669"/>
    <property type="project" value="InterPro"/>
</dbReference>
<feature type="compositionally biased region" description="Gly residues" evidence="6">
    <location>
        <begin position="1446"/>
        <end position="1460"/>
    </location>
</feature>
<dbReference type="Gene3D" id="2.30.29.30">
    <property type="entry name" value="Pleckstrin-homology domain (PH domain)/Phosphotyrosine-binding domain (PTB)"/>
    <property type="match status" value="1"/>
</dbReference>
<feature type="region of interest" description="Disordered" evidence="6">
    <location>
        <begin position="1278"/>
        <end position="1312"/>
    </location>
</feature>
<dbReference type="SUPFAM" id="SSF56112">
    <property type="entry name" value="Protein kinase-like (PK-like)"/>
    <property type="match status" value="1"/>
</dbReference>
<evidence type="ECO:0000256" key="3">
    <source>
        <dbReference type="ARBA" id="ARBA00022777"/>
    </source>
</evidence>
<feature type="compositionally biased region" description="Polar residues" evidence="6">
    <location>
        <begin position="1916"/>
        <end position="1932"/>
    </location>
</feature>
<feature type="compositionally biased region" description="Polar residues" evidence="6">
    <location>
        <begin position="1189"/>
        <end position="1207"/>
    </location>
</feature>
<dbReference type="InterPro" id="IPR000719">
    <property type="entry name" value="Prot_kinase_dom"/>
</dbReference>
<accession>A0A8J4C7Z8</accession>
<feature type="compositionally biased region" description="Low complexity" evidence="6">
    <location>
        <begin position="880"/>
        <end position="898"/>
    </location>
</feature>
<feature type="compositionally biased region" description="Low complexity" evidence="6">
    <location>
        <begin position="1086"/>
        <end position="1102"/>
    </location>
</feature>
<evidence type="ECO:0000256" key="4">
    <source>
        <dbReference type="ARBA" id="ARBA00022840"/>
    </source>
</evidence>
<keyword evidence="1" id="KW-0808">Transferase</keyword>
<comment type="caution">
    <text evidence="8">The sequence shown here is derived from an EMBL/GenBank/DDBJ whole genome shotgun (WGS) entry which is preliminary data.</text>
</comment>
<dbReference type="InterPro" id="IPR008271">
    <property type="entry name" value="Ser/Thr_kinase_AS"/>
</dbReference>
<keyword evidence="3" id="KW-0418">Kinase</keyword>
<feature type="region of interest" description="Disordered" evidence="6">
    <location>
        <begin position="1642"/>
        <end position="1664"/>
    </location>
</feature>
<feature type="region of interest" description="Disordered" evidence="6">
    <location>
        <begin position="1158"/>
        <end position="1237"/>
    </location>
</feature>
<feature type="region of interest" description="Disordered" evidence="6">
    <location>
        <begin position="914"/>
        <end position="941"/>
    </location>
</feature>
<keyword evidence="4 5" id="KW-0067">ATP-binding</keyword>
<dbReference type="EMBL" id="BNCP01000010">
    <property type="protein sequence ID" value="GIL77375.1"/>
    <property type="molecule type" value="Genomic_DNA"/>
</dbReference>
<keyword evidence="2 5" id="KW-0547">Nucleotide-binding</keyword>
<feature type="region of interest" description="Disordered" evidence="6">
    <location>
        <begin position="2075"/>
        <end position="2144"/>
    </location>
</feature>
<feature type="region of interest" description="Disordered" evidence="6">
    <location>
        <begin position="668"/>
        <end position="712"/>
    </location>
</feature>
<dbReference type="InterPro" id="IPR017441">
    <property type="entry name" value="Protein_kinase_ATP_BS"/>
</dbReference>
<dbReference type="InterPro" id="IPR011993">
    <property type="entry name" value="PH-like_dom_sf"/>
</dbReference>
<feature type="compositionally biased region" description="Low complexity" evidence="6">
    <location>
        <begin position="1513"/>
        <end position="1528"/>
    </location>
</feature>
<feature type="region of interest" description="Disordered" evidence="6">
    <location>
        <begin position="855"/>
        <end position="902"/>
    </location>
</feature>
<dbReference type="InterPro" id="IPR001849">
    <property type="entry name" value="PH_domain"/>
</dbReference>
<feature type="compositionally biased region" description="Basic residues" evidence="6">
    <location>
        <begin position="815"/>
        <end position="831"/>
    </location>
</feature>
<dbReference type="Proteomes" id="UP000747110">
    <property type="component" value="Unassembled WGS sequence"/>
</dbReference>
<dbReference type="InterPro" id="IPR011009">
    <property type="entry name" value="Kinase-like_dom_sf"/>
</dbReference>
<feature type="binding site" evidence="5">
    <location>
        <position position="211"/>
    </location>
    <ligand>
        <name>ATP</name>
        <dbReference type="ChEBI" id="CHEBI:30616"/>
    </ligand>
</feature>
<dbReference type="OrthoDB" id="543781at2759"/>
<name>A0A8J4C7Z8_9CHLO</name>
<dbReference type="Gene3D" id="1.10.510.10">
    <property type="entry name" value="Transferase(Phosphotransferase) domain 1"/>
    <property type="match status" value="1"/>
</dbReference>
<sequence>MSQQVDSSISVPAPIPSVRALQASPEVLTPVRHGFLWKRSRLFKTWISRWFQLDTSGFLYAVSPKVIKREGQSVLPSPVREVLQLPPKRYRNGATMYGIRVISVGGSCKDLYTDDHAALDAWALDLSRCTQTAREQAAASKASAAAAAASQPPLLLLPPPPPSARAALGGAGELHLSDICEVDWSHMLGSGLFACVLRARMHVTGEAVAVKIIKAESFREYSDIIDREAAVWAAAGQHPHIVQLKQTLRSSDRMYFIAELCEGGGLVERLATSATYCEREVAWLVRQLLAAVEHLHSNAIVHMDIKPENLVFATRREDSYIKLIDFSLASFFYSPTDPGGTPDFVAPELLNRPEYYSKNGCGPEVDMWAVGVIIFFLLSGQTPFQAPTLEAVLLRVKTGEWAFHGRRWALVSEGARDLISSLLKMDPSQRLTASEALDHPWLRRPDSLSQALLQDAVTAFRLAAAASMQQQRTSWVKQASGDLMTTTGTNGTNLSPHTSLSRFAVMAGSVGPASFGGGAAAAVATGMSSAVMGAALTTGGGHCLMGLMSSGAADAVAAMIGPSGAGASSAVMMSSSASQHQLNQAAASVGGGFGFGGCSARGSLAGGQRGSNTLSAVAAGTGTAGVGSGGSPPTGGGSSPSNGHLPQQNSFTAGVGARYAAAVAMAPHCSGSGSAGSPPRLPAATARISPHNSHHSPGGCTQRSPRSPLGMRTRRASDTMAYTLASTERQESIHQMQVQGIVVPPAAGRIGWPGLPSAKARRASELLPVYSTAAASCVAPSPSDSQAELAAASAAVAAASASVDRGNHSAPGTRYGHHHQHHHNGHHHPHYGHPLPLRGASGLSVMTTATATCVATSQGEGRPTGGRSNPELFSMLPLQSSNGGRSVVSSSTETTPHTSSRDGMVAVRNSWTNLPSQTSALGPTQVQGQPHSQQGQPAGASLPACDQALLAMSKGLRQGVPGKSQSYNVMPTIWVDRPAGRGQSTGQSYNAVSAAAGGPGAMITRRASMSFTLGASVSGIALMPHGPSPLSNSSGGRNFLADAQTGGGGAAATTAVGASGGSMPALLLLKRPSRGISGGGNLGARSSSSTPAHASPANSSTNLQAPSYSTVAGASGGSGIAARSSVSGAPNAGGTSFPSASSMYAAVLRSNLSGHGLGGGASGNAATSSGGTDGAAAGAGGLSDEGVARQSSHSASGSVTVGNNIQPVSGAATGVSPPPTRLGSSVGPTSSPPSPLSAAITNIAFAGGGGGGCGGSGGGSPSNSDPFILVGVNSGGVSGGAASWDNRPPSDRIAPSPSAQPPPPPPQPTLTAGQLMHEEFRGVMYSSGSNVISGSNLIVSDRLMTQGSFIEATLMTANINGLGTGHFLRSGTGGTAEFQSGPHGRVLASTGDSNGNLKGGVNDPRRLQQPPPSTMALLRGVASSTVDSENDVFSIAMNIAADGSDGAGSSGNGAGGGGQLQSGSQLRSRPRSGSQPSLVRASGGTSPNSDVSPRADCNQAVAGGVITGNSPRGGATAGASSLAMSASGSAGGGGPGSGTAPTAATDSLVETLRSAGVAPRASSRLVLETIPSEDPDSLSGLLRSVREERAAAIASAASVTGGGSAAIASSASGSSVGAGGFSSGPGGFCTGASAMHHTAARPLAGQQQLQQQQSFSPAPSPLSRHQVRAFLSPQASSSSLAAASLLPSSKSVLDPSPSVAGGTVGGQGSGGGTKEQQHEVRTSSGGSSGTVCVSQGSGSIRSTGSVRSGYVRRSATSNNLRLHATTAAAAQAAAAAAATAGDCIASEPDPFAAWDYPPPCSGHTRQRATSAVGLSGASLMALLAQAAPLAQAAQASAAAQIANSQSTSGGSSFTSQRSGLVGGHSGSIRPAVGATPAVLAAGSAAADGAVAGLVDAARTESAKGQDGVRRSFTSANLIVTQPHQQKQTQFSATPRRGASTGNSSSSSNRYLAGTVAQTAPVAQASAVGQAVASRAASCTSHQSTSSAKAAAAALIAAGGQSPYGRGAGSGAITPTSYGVESPAGSPSWARRATTSNDLRDRALAVQLSGNSMVHRLASQQGPTLTTAAPAGSAAGVGIYSSSPPREPGSPASMSSRGSTFPVVPSRLSNSGNCTPTARGAGGGIPSPSHVLSPQGSLAAGGSGSVGSISQRALMAILQQQQPQMLGPSAVYQQQLQQTQQLQQMQQQLQLQQLQHFHNMQQLRHQQQKGAAAAGRNSRVDSAAATAGLPLRVSTSASVGTIDAATQAAMLQEMNRVTMRRSSCAQFPLPQLYEYEDR</sequence>
<feature type="compositionally biased region" description="Gly residues" evidence="6">
    <location>
        <begin position="623"/>
        <end position="638"/>
    </location>
</feature>
<dbReference type="GO" id="GO:0005524">
    <property type="term" value="F:ATP binding"/>
    <property type="evidence" value="ECO:0007669"/>
    <property type="project" value="UniProtKB-UniRule"/>
</dbReference>
<dbReference type="CDD" id="cd05117">
    <property type="entry name" value="STKc_CAMK"/>
    <property type="match status" value="1"/>
</dbReference>
<evidence type="ECO:0000313" key="9">
    <source>
        <dbReference type="Proteomes" id="UP000747110"/>
    </source>
</evidence>
<feature type="region of interest" description="Disordered" evidence="6">
    <location>
        <begin position="802"/>
        <end position="838"/>
    </location>
</feature>
<feature type="compositionally biased region" description="Polar residues" evidence="6">
    <location>
        <begin position="2106"/>
        <end position="2115"/>
    </location>
</feature>
<dbReference type="PROSITE" id="PS00107">
    <property type="entry name" value="PROTEIN_KINASE_ATP"/>
    <property type="match status" value="1"/>
</dbReference>
<evidence type="ECO:0000313" key="8">
    <source>
        <dbReference type="EMBL" id="GIL77375.1"/>
    </source>
</evidence>
<dbReference type="SMART" id="SM00220">
    <property type="entry name" value="S_TKc"/>
    <property type="match status" value="1"/>
</dbReference>
<feature type="compositionally biased region" description="Low complexity" evidence="6">
    <location>
        <begin position="1461"/>
        <end position="1478"/>
    </location>
</feature>
<feature type="region of interest" description="Disordered" evidence="6">
    <location>
        <begin position="1916"/>
        <end position="1948"/>
    </location>
</feature>
<dbReference type="FunFam" id="1.10.510.10:FF:000571">
    <property type="entry name" value="Maternal embryonic leucine zipper kinase"/>
    <property type="match status" value="1"/>
</dbReference>
<feature type="compositionally biased region" description="Low complexity" evidence="6">
    <location>
        <begin position="923"/>
        <end position="939"/>
    </location>
</feature>
<feature type="compositionally biased region" description="Low complexity" evidence="6">
    <location>
        <begin position="1120"/>
        <end position="1129"/>
    </location>
</feature>
<proteinExistence type="predicted"/>
<evidence type="ECO:0000256" key="6">
    <source>
        <dbReference type="SAM" id="MobiDB-lite"/>
    </source>
</evidence>
<evidence type="ECO:0000256" key="2">
    <source>
        <dbReference type="ARBA" id="ARBA00022741"/>
    </source>
</evidence>
<protein>
    <recommendedName>
        <fullName evidence="7">Protein kinase domain-containing protein</fullName>
    </recommendedName>
</protein>
<feature type="region of interest" description="Disordered" evidence="6">
    <location>
        <begin position="1077"/>
        <end position="1134"/>
    </location>
</feature>
<feature type="region of interest" description="Disordered" evidence="6">
    <location>
        <begin position="1691"/>
        <end position="1748"/>
    </location>
</feature>
<feature type="compositionally biased region" description="Low complexity" evidence="6">
    <location>
        <begin position="1722"/>
        <end position="1739"/>
    </location>
</feature>
<keyword evidence="9" id="KW-1185">Reference proteome</keyword>
<dbReference type="PANTHER" id="PTHR24347">
    <property type="entry name" value="SERINE/THREONINE-PROTEIN KINASE"/>
    <property type="match status" value="1"/>
</dbReference>
<dbReference type="PROSITE" id="PS00108">
    <property type="entry name" value="PROTEIN_KINASE_ST"/>
    <property type="match status" value="1"/>
</dbReference>
<feature type="region of interest" description="Disordered" evidence="6">
    <location>
        <begin position="1446"/>
        <end position="1543"/>
    </location>
</feature>
<feature type="region of interest" description="Disordered" evidence="6">
    <location>
        <begin position="1375"/>
        <end position="1413"/>
    </location>
</feature>
<gene>
    <name evidence="8" type="ORF">Vretifemale_6838</name>
</gene>
<dbReference type="PROSITE" id="PS50011">
    <property type="entry name" value="PROTEIN_KINASE_DOM"/>
    <property type="match status" value="1"/>
</dbReference>
<evidence type="ECO:0000256" key="1">
    <source>
        <dbReference type="ARBA" id="ARBA00022679"/>
    </source>
</evidence>
<feature type="compositionally biased region" description="Pro residues" evidence="6">
    <location>
        <begin position="1298"/>
        <end position="1308"/>
    </location>
</feature>
<feature type="compositionally biased region" description="Low complexity" evidence="6">
    <location>
        <begin position="1845"/>
        <end position="1859"/>
    </location>
</feature>
<feature type="compositionally biased region" description="Gly residues" evidence="6">
    <location>
        <begin position="1171"/>
        <end position="1183"/>
    </location>
</feature>
<dbReference type="SUPFAM" id="SSF50729">
    <property type="entry name" value="PH domain-like"/>
    <property type="match status" value="1"/>
</dbReference>
<feature type="region of interest" description="Disordered" evidence="6">
    <location>
        <begin position="1845"/>
        <end position="1865"/>
    </location>
</feature>
<organism evidence="8 9">
    <name type="scientific">Volvox reticuliferus</name>
    <dbReference type="NCBI Taxonomy" id="1737510"/>
    <lineage>
        <taxon>Eukaryota</taxon>
        <taxon>Viridiplantae</taxon>
        <taxon>Chlorophyta</taxon>
        <taxon>core chlorophytes</taxon>
        <taxon>Chlorophyceae</taxon>
        <taxon>CS clade</taxon>
        <taxon>Chlamydomonadales</taxon>
        <taxon>Volvocaceae</taxon>
        <taxon>Volvox</taxon>
    </lineage>
</organism>